<dbReference type="InterPro" id="IPR002937">
    <property type="entry name" value="Amino_oxidase"/>
</dbReference>
<evidence type="ECO:0000256" key="11">
    <source>
        <dbReference type="ARBA" id="ARBA00023133"/>
    </source>
</evidence>
<keyword evidence="12" id="KW-0963">Cytoplasm</keyword>
<dbReference type="GO" id="GO:0004729">
    <property type="term" value="F:oxygen-dependent protoporphyrinogen oxidase activity"/>
    <property type="evidence" value="ECO:0007669"/>
    <property type="project" value="UniProtKB-UniRule"/>
</dbReference>
<proteinExistence type="inferred from homology"/>
<evidence type="ECO:0000256" key="2">
    <source>
        <dbReference type="ARBA" id="ARBA00001974"/>
    </source>
</evidence>
<dbReference type="Gene3D" id="1.10.3110.10">
    <property type="entry name" value="protoporphyrinogen ix oxidase, domain 3"/>
    <property type="match status" value="1"/>
</dbReference>
<name>A0A6J4MBT9_9ACTN</name>
<keyword evidence="9 12" id="KW-0274">FAD</keyword>
<dbReference type="Gene3D" id="3.50.50.60">
    <property type="entry name" value="FAD/NAD(P)-binding domain"/>
    <property type="match status" value="1"/>
</dbReference>
<evidence type="ECO:0000256" key="1">
    <source>
        <dbReference type="ARBA" id="ARBA00001755"/>
    </source>
</evidence>
<sequence>MAQRVVVVGAGISGLAAAHALGVALPDDVEVLVLEGSPAIGGKLRAGEVAGLPCDLGAEALLNRRPEAVALARAVGLNDDIEHPATAATAVWTRDAVRVMPRTVMGVPTDLDALARSGIISRTGMARARIEPWLPGAAMDAARADTVSVGDVVDRRFGAEVTDRLVEPLLGGVYAGDARQLSLAAAAPQVARLASGGSLLRAAASTEPAPNGPVFAGIRGGVGRLPAAVAAGSRARIRTGATVRELHHRTEGGWNLVVGSTTDPERISADAVVLATPAPATARLLAEVSPQAEAQLRHIEYAGMAVVTLAYPSAAVGDRLTGSGFLVPKVDGRAVKAATFSANKWQWLGDLGERESVTLLRASIGRHGGEPVLQRDDGELIEMAAGDLEEAVGLRGRLVDAQVTRWGGALPQYAVGHVGRVERIRTAVGAVVGLEVCGAAYDGIGIAACVADGQRAATRIVADLQGRRQ</sequence>
<evidence type="ECO:0000313" key="14">
    <source>
        <dbReference type="EMBL" id="CAA9355240.1"/>
    </source>
</evidence>
<reference evidence="14" key="1">
    <citation type="submission" date="2020-02" db="EMBL/GenBank/DDBJ databases">
        <authorList>
            <person name="Meier V. D."/>
        </authorList>
    </citation>
    <scope>NUCLEOTIDE SEQUENCE</scope>
    <source>
        <strain evidence="14">AVDCRST_MAG46</strain>
    </source>
</reference>
<evidence type="ECO:0000256" key="10">
    <source>
        <dbReference type="ARBA" id="ARBA00023002"/>
    </source>
</evidence>
<evidence type="ECO:0000259" key="13">
    <source>
        <dbReference type="Pfam" id="PF01593"/>
    </source>
</evidence>
<evidence type="ECO:0000256" key="4">
    <source>
        <dbReference type="ARBA" id="ARBA00004744"/>
    </source>
</evidence>
<evidence type="ECO:0000256" key="7">
    <source>
        <dbReference type="ARBA" id="ARBA00019046"/>
    </source>
</evidence>
<dbReference type="InterPro" id="IPR004572">
    <property type="entry name" value="Protoporphyrinogen_oxidase"/>
</dbReference>
<evidence type="ECO:0000256" key="6">
    <source>
        <dbReference type="ARBA" id="ARBA00012402"/>
    </source>
</evidence>
<comment type="function">
    <text evidence="3 12">Involved in coproporphyrin-dependent heme b biosynthesis. Catalyzes the oxidation of coproporphyrinogen III to coproporphyrin III.</text>
</comment>
<gene>
    <name evidence="14" type="ORF">AVDCRST_MAG46-2861</name>
</gene>
<comment type="subcellular location">
    <subcellularLocation>
        <location evidence="12">Cytoplasm</location>
    </subcellularLocation>
</comment>
<evidence type="ECO:0000256" key="12">
    <source>
        <dbReference type="RuleBase" id="RU364052"/>
    </source>
</evidence>
<comment type="catalytic activity">
    <reaction evidence="1">
        <text>coproporphyrinogen III + 3 O2 = coproporphyrin III + 3 H2O2</text>
        <dbReference type="Rhea" id="RHEA:43436"/>
        <dbReference type="ChEBI" id="CHEBI:15379"/>
        <dbReference type="ChEBI" id="CHEBI:16240"/>
        <dbReference type="ChEBI" id="CHEBI:57309"/>
        <dbReference type="ChEBI" id="CHEBI:131725"/>
        <dbReference type="EC" id="1.3.3.15"/>
    </reaction>
    <physiologicalReaction direction="left-to-right" evidence="1">
        <dbReference type="Rhea" id="RHEA:43437"/>
    </physiologicalReaction>
</comment>
<keyword evidence="11 12" id="KW-0350">Heme biosynthesis</keyword>
<dbReference type="SUPFAM" id="SSF51905">
    <property type="entry name" value="FAD/NAD(P)-binding domain"/>
    <property type="match status" value="1"/>
</dbReference>
<dbReference type="Pfam" id="PF01593">
    <property type="entry name" value="Amino_oxidase"/>
    <property type="match status" value="1"/>
</dbReference>
<protein>
    <recommendedName>
        <fullName evidence="7 12">Coproporphyrinogen III oxidase</fullName>
        <ecNumber evidence="6 12">1.3.3.15</ecNumber>
    </recommendedName>
</protein>
<feature type="domain" description="Amine oxidase" evidence="13">
    <location>
        <begin position="12"/>
        <end position="460"/>
    </location>
</feature>
<dbReference type="Gene3D" id="3.90.660.20">
    <property type="entry name" value="Protoporphyrinogen oxidase, mitochondrial, domain 2"/>
    <property type="match status" value="1"/>
</dbReference>
<organism evidence="14">
    <name type="scientific">uncultured Nocardioidaceae bacterium</name>
    <dbReference type="NCBI Taxonomy" id="253824"/>
    <lineage>
        <taxon>Bacteria</taxon>
        <taxon>Bacillati</taxon>
        <taxon>Actinomycetota</taxon>
        <taxon>Actinomycetes</taxon>
        <taxon>Propionibacteriales</taxon>
        <taxon>Nocardioidaceae</taxon>
        <taxon>environmental samples</taxon>
    </lineage>
</organism>
<keyword evidence="8 12" id="KW-0285">Flavoprotein</keyword>
<dbReference type="UniPathway" id="UPA00252"/>
<comment type="pathway">
    <text evidence="4 12">Porphyrin-containing compound metabolism; protoheme biosynthesis.</text>
</comment>
<evidence type="ECO:0000256" key="9">
    <source>
        <dbReference type="ARBA" id="ARBA00022827"/>
    </source>
</evidence>
<evidence type="ECO:0000256" key="3">
    <source>
        <dbReference type="ARBA" id="ARBA00002185"/>
    </source>
</evidence>
<dbReference type="NCBIfam" id="TIGR00562">
    <property type="entry name" value="proto_IX_ox"/>
    <property type="match status" value="1"/>
</dbReference>
<evidence type="ECO:0000256" key="5">
    <source>
        <dbReference type="ARBA" id="ARBA00008310"/>
    </source>
</evidence>
<dbReference type="PANTHER" id="PTHR42923:SF3">
    <property type="entry name" value="PROTOPORPHYRINOGEN OXIDASE"/>
    <property type="match status" value="1"/>
</dbReference>
<dbReference type="SUPFAM" id="SSF54373">
    <property type="entry name" value="FAD-linked reductases, C-terminal domain"/>
    <property type="match status" value="1"/>
</dbReference>
<evidence type="ECO:0000256" key="8">
    <source>
        <dbReference type="ARBA" id="ARBA00022630"/>
    </source>
</evidence>
<dbReference type="GO" id="GO:0005737">
    <property type="term" value="C:cytoplasm"/>
    <property type="evidence" value="ECO:0007669"/>
    <property type="project" value="UniProtKB-SubCell"/>
</dbReference>
<dbReference type="InterPro" id="IPR050464">
    <property type="entry name" value="Zeta_carotene_desat/Oxidored"/>
</dbReference>
<dbReference type="EMBL" id="CADCUD010000198">
    <property type="protein sequence ID" value="CAA9355240.1"/>
    <property type="molecule type" value="Genomic_DNA"/>
</dbReference>
<dbReference type="AlphaFoldDB" id="A0A6J4MBT9"/>
<dbReference type="PANTHER" id="PTHR42923">
    <property type="entry name" value="PROTOPORPHYRINOGEN OXIDASE"/>
    <property type="match status" value="1"/>
</dbReference>
<dbReference type="InterPro" id="IPR036188">
    <property type="entry name" value="FAD/NAD-bd_sf"/>
</dbReference>
<comment type="similarity">
    <text evidence="5 12">Belongs to the protoporphyrinogen/coproporphyrinogen oxidase family. Coproporphyrinogen III oxidase subfamily.</text>
</comment>
<dbReference type="EC" id="1.3.3.15" evidence="6 12"/>
<comment type="cofactor">
    <cofactor evidence="2 12">
        <name>FAD</name>
        <dbReference type="ChEBI" id="CHEBI:57692"/>
    </cofactor>
</comment>
<keyword evidence="10 12" id="KW-0560">Oxidoreductase</keyword>
<accession>A0A6J4MBT9</accession>
<dbReference type="GO" id="GO:0006783">
    <property type="term" value="P:heme biosynthetic process"/>
    <property type="evidence" value="ECO:0007669"/>
    <property type="project" value="UniProtKB-UniRule"/>
</dbReference>